<gene>
    <name evidence="2" type="ORF">H0S70_01785</name>
</gene>
<feature type="transmembrane region" description="Helical" evidence="1">
    <location>
        <begin position="23"/>
        <end position="45"/>
    </location>
</feature>
<reference evidence="2 3" key="1">
    <citation type="submission" date="2020-07" db="EMBL/GenBank/DDBJ databases">
        <title>Complete genome and description of Chryseobacterium manosquense strain Marseille-Q2069 sp. nov.</title>
        <authorList>
            <person name="Boxberger M."/>
        </authorList>
    </citation>
    <scope>NUCLEOTIDE SEQUENCE [LARGE SCALE GENOMIC DNA]</scope>
    <source>
        <strain evidence="2 3">Marseille-Q2069</strain>
    </source>
</reference>
<accession>A0A7H1DXP2</accession>
<dbReference type="Proteomes" id="UP000516438">
    <property type="component" value="Chromosome"/>
</dbReference>
<keyword evidence="1" id="KW-0472">Membrane</keyword>
<keyword evidence="3" id="KW-1185">Reference proteome</keyword>
<sequence length="122" mass="14175">MIALLKQTAKTAWERAAKHPKKFFAYSMIFLSVSFVGSLIQGIFFPSNSLFKIKPPVLYNKSAVHQNSDVKRDKEMENIVEELKGLKLKRDRNELRKEDSLRIEYLYSQYQKLKNSGSTESN</sequence>
<dbReference type="KEGG" id="cmaq:H0S70_01785"/>
<keyword evidence="1" id="KW-1133">Transmembrane helix</keyword>
<dbReference type="EMBL" id="CP060203">
    <property type="protein sequence ID" value="QNS41750.1"/>
    <property type="molecule type" value="Genomic_DNA"/>
</dbReference>
<evidence type="ECO:0000256" key="1">
    <source>
        <dbReference type="SAM" id="Phobius"/>
    </source>
</evidence>
<protein>
    <submittedName>
        <fullName evidence="2">Uncharacterized protein</fullName>
    </submittedName>
</protein>
<name>A0A7H1DXP2_9FLAO</name>
<evidence type="ECO:0000313" key="2">
    <source>
        <dbReference type="EMBL" id="QNS41750.1"/>
    </source>
</evidence>
<dbReference type="RefSeq" id="WP_116096261.1">
    <property type="nucleotide sequence ID" value="NZ_CP060203.1"/>
</dbReference>
<evidence type="ECO:0000313" key="3">
    <source>
        <dbReference type="Proteomes" id="UP000516438"/>
    </source>
</evidence>
<keyword evidence="1" id="KW-0812">Transmembrane</keyword>
<dbReference type="AlphaFoldDB" id="A0A7H1DXP2"/>
<proteinExistence type="predicted"/>
<organism evidence="2 3">
    <name type="scientific">Chryseobacterium manosquense</name>
    <dbReference type="NCBI Taxonomy" id="2754694"/>
    <lineage>
        <taxon>Bacteria</taxon>
        <taxon>Pseudomonadati</taxon>
        <taxon>Bacteroidota</taxon>
        <taxon>Flavobacteriia</taxon>
        <taxon>Flavobacteriales</taxon>
        <taxon>Weeksellaceae</taxon>
        <taxon>Chryseobacterium group</taxon>
        <taxon>Chryseobacterium</taxon>
    </lineage>
</organism>